<reference evidence="1" key="1">
    <citation type="submission" date="2017-07" db="EMBL/GenBank/DDBJ databases">
        <title>Genome sequencing of BoNT-producing clostridia.</title>
        <authorList>
            <person name="Williamson C."/>
        </authorList>
    </citation>
    <scope>NUCLEOTIDE SEQUENCE</scope>
    <source>
        <strain evidence="1">AM553</strain>
        <plasmid evidence="1">unnamed1</plasmid>
    </source>
</reference>
<accession>A0AAE6IA12</accession>
<geneLocation type="plasmid" evidence="1 2">
    <name>unnamed1</name>
</geneLocation>
<keyword evidence="1" id="KW-0614">Plasmid</keyword>
<gene>
    <name evidence="1" type="ORF">CGS26_19815</name>
</gene>
<protein>
    <submittedName>
        <fullName evidence="1">Uncharacterized protein</fullName>
    </submittedName>
</protein>
<dbReference type="EMBL" id="CP022406">
    <property type="protein sequence ID" value="QDY34549.1"/>
    <property type="molecule type" value="Genomic_DNA"/>
</dbReference>
<proteinExistence type="predicted"/>
<sequence>MLKRGDKVVMHTCLEAETYNGKVWTCISDEFKENSNDNCVWLEGFSSKFCTEFLQKVNINDFQTEEIEKLNNGLNLLMLENDSYLKSNEKLISENSKLKKEHRKMFELLKSRNFIEVKE</sequence>
<dbReference type="RefSeq" id="WP_061329731.1">
    <property type="nucleotide sequence ID" value="NZ_CP022406.1"/>
</dbReference>
<evidence type="ECO:0000313" key="1">
    <source>
        <dbReference type="EMBL" id="QDY34549.1"/>
    </source>
</evidence>
<evidence type="ECO:0000313" key="2">
    <source>
        <dbReference type="Proteomes" id="UP000962161"/>
    </source>
</evidence>
<name>A0AAE6IA12_CLOSG</name>
<dbReference type="Proteomes" id="UP000962161">
    <property type="component" value="Plasmid unnamed1"/>
</dbReference>
<organism evidence="1 2">
    <name type="scientific">Clostridium sporogenes</name>
    <dbReference type="NCBI Taxonomy" id="1509"/>
    <lineage>
        <taxon>Bacteria</taxon>
        <taxon>Bacillati</taxon>
        <taxon>Bacillota</taxon>
        <taxon>Clostridia</taxon>
        <taxon>Eubacteriales</taxon>
        <taxon>Clostridiaceae</taxon>
        <taxon>Clostridium</taxon>
    </lineage>
</organism>
<dbReference type="AlphaFoldDB" id="A0AAE6IA12"/>